<protein>
    <submittedName>
        <fullName evidence="1">Uncharacterized protein</fullName>
    </submittedName>
</protein>
<organism evidence="1 2">
    <name type="scientific">Alicyclobacillus acidoterrestris (strain ATCC 49025 / DSM 3922 / CIP 106132 / NCIMB 13137 / GD3B)</name>
    <dbReference type="NCBI Taxonomy" id="1356854"/>
    <lineage>
        <taxon>Bacteria</taxon>
        <taxon>Bacillati</taxon>
        <taxon>Bacillota</taxon>
        <taxon>Bacilli</taxon>
        <taxon>Bacillales</taxon>
        <taxon>Alicyclobacillaceae</taxon>
        <taxon>Alicyclobacillus</taxon>
    </lineage>
</organism>
<name>T0BGZ9_ALIAG</name>
<keyword evidence="2" id="KW-1185">Reference proteome</keyword>
<dbReference type="RefSeq" id="WP_021297723.1">
    <property type="nucleotide sequence ID" value="NZ_AURB01000159.1"/>
</dbReference>
<accession>A0A9E6ZG37</accession>
<evidence type="ECO:0000313" key="1">
    <source>
        <dbReference type="EMBL" id="UNO47698.1"/>
    </source>
</evidence>
<dbReference type="Proteomes" id="UP000829401">
    <property type="component" value="Chromosome"/>
</dbReference>
<evidence type="ECO:0000313" key="2">
    <source>
        <dbReference type="Proteomes" id="UP000829401"/>
    </source>
</evidence>
<reference evidence="2" key="1">
    <citation type="journal article" date="2022" name="G3 (Bethesda)">
        <title>Unveiling the complete genome sequence of Alicyclobacillus acidoterrestris DSM 3922T, a taint-producing strain.</title>
        <authorList>
            <person name="Leonardo I.C."/>
            <person name="Barreto Crespo M.T."/>
            <person name="Gaspar F.B."/>
        </authorList>
    </citation>
    <scope>NUCLEOTIDE SEQUENCE [LARGE SCALE GENOMIC DNA]</scope>
    <source>
        <strain evidence="2">DSM 3922</strain>
    </source>
</reference>
<proteinExistence type="predicted"/>
<sequence length="45" mass="5024">MANCHMDDYGNPVSKQEHIKPGVPDGLAFVEGREALEVGIMRRVR</sequence>
<dbReference type="EMBL" id="CP080467">
    <property type="protein sequence ID" value="UNO47698.1"/>
    <property type="molecule type" value="Genomic_DNA"/>
</dbReference>
<accession>T0BGZ9</accession>
<dbReference type="KEGG" id="aaco:K1I37_13475"/>
<gene>
    <name evidence="1" type="ORF">K1I37_13475</name>
</gene>
<dbReference type="AlphaFoldDB" id="T0BGZ9"/>